<keyword evidence="3" id="KW-1185">Reference proteome</keyword>
<evidence type="ECO:0000313" key="2">
    <source>
        <dbReference type="EMBL" id="MDT0413481.1"/>
    </source>
</evidence>
<proteinExistence type="predicted"/>
<protein>
    <submittedName>
        <fullName evidence="2">Uncharacterized protein</fullName>
    </submittedName>
</protein>
<evidence type="ECO:0000313" key="3">
    <source>
        <dbReference type="Proteomes" id="UP001183610"/>
    </source>
</evidence>
<organism evidence="2 3">
    <name type="scientific">Streptomyces evansiae</name>
    <dbReference type="NCBI Taxonomy" id="3075535"/>
    <lineage>
        <taxon>Bacteria</taxon>
        <taxon>Bacillati</taxon>
        <taxon>Actinomycetota</taxon>
        <taxon>Actinomycetes</taxon>
        <taxon>Kitasatosporales</taxon>
        <taxon>Streptomycetaceae</taxon>
        <taxon>Streptomyces</taxon>
    </lineage>
</organism>
<feature type="chain" id="PRO_5045410642" evidence="1">
    <location>
        <begin position="24"/>
        <end position="206"/>
    </location>
</feature>
<comment type="caution">
    <text evidence="2">The sequence shown here is derived from an EMBL/GenBank/DDBJ whole genome shotgun (WGS) entry which is preliminary data.</text>
</comment>
<evidence type="ECO:0000256" key="1">
    <source>
        <dbReference type="SAM" id="SignalP"/>
    </source>
</evidence>
<reference evidence="3" key="1">
    <citation type="submission" date="2023-07" db="EMBL/GenBank/DDBJ databases">
        <title>30 novel species of actinomycetes from the DSMZ collection.</title>
        <authorList>
            <person name="Nouioui I."/>
        </authorList>
    </citation>
    <scope>NUCLEOTIDE SEQUENCE [LARGE SCALE GENOMIC DNA]</scope>
    <source>
        <strain evidence="3">DSM 41979</strain>
    </source>
</reference>
<accession>A0ABU2R9X3</accession>
<dbReference type="RefSeq" id="WP_009062293.1">
    <property type="nucleotide sequence ID" value="NZ_JAVRET010000142.1"/>
</dbReference>
<sequence>MRTLTMGLVLTAATVLLTGAATAADAPITVSDGGRIKKTADTAIVHFGYDGKGKAFTSGVLDGADPKAADPANYLPKKLVNAARTQRAGQRPLVCSLFVDKVTAHGLQHLKGITNQDCSGGFRNQWTQTQFAEDSGGKGWHRITGSIRGKVRTTAKNDSTFGLTCNKRPKKQHPYRLEARGYATADDGTKVKGYLEYGKDSKWKCR</sequence>
<feature type="signal peptide" evidence="1">
    <location>
        <begin position="1"/>
        <end position="23"/>
    </location>
</feature>
<dbReference type="Proteomes" id="UP001183610">
    <property type="component" value="Unassembled WGS sequence"/>
</dbReference>
<gene>
    <name evidence="2" type="ORF">RM698_31150</name>
</gene>
<dbReference type="EMBL" id="JAVRET010000142">
    <property type="protein sequence ID" value="MDT0413481.1"/>
    <property type="molecule type" value="Genomic_DNA"/>
</dbReference>
<name>A0ABU2R9X3_9ACTN</name>
<keyword evidence="1" id="KW-0732">Signal</keyword>